<evidence type="ECO:0000313" key="3">
    <source>
        <dbReference type="Proteomes" id="UP000193870"/>
    </source>
</evidence>
<proteinExistence type="predicted"/>
<dbReference type="Proteomes" id="UP000193870">
    <property type="component" value="Unassembled WGS sequence"/>
</dbReference>
<dbReference type="InterPro" id="IPR020843">
    <property type="entry name" value="ER"/>
</dbReference>
<dbReference type="CDD" id="cd08288">
    <property type="entry name" value="MDR_yhdh"/>
    <property type="match status" value="1"/>
</dbReference>
<dbReference type="InterPro" id="IPR051397">
    <property type="entry name" value="Zn-ADH-like_protein"/>
</dbReference>
<dbReference type="GO" id="GO:0043957">
    <property type="term" value="F:acryloyl-CoA reductase (NADPH) activity"/>
    <property type="evidence" value="ECO:0007669"/>
    <property type="project" value="UniProtKB-EC"/>
</dbReference>
<dbReference type="PANTHER" id="PTHR43677:SF1">
    <property type="entry name" value="ACRYLYL-COA REDUCTASE ACUI-RELATED"/>
    <property type="match status" value="1"/>
</dbReference>
<dbReference type="NCBIfam" id="TIGR02823">
    <property type="entry name" value="oxido_YhdH"/>
    <property type="match status" value="1"/>
</dbReference>
<dbReference type="SUPFAM" id="SSF51735">
    <property type="entry name" value="NAD(P)-binding Rossmann-fold domains"/>
    <property type="match status" value="1"/>
</dbReference>
<dbReference type="AlphaFoldDB" id="A0A1Y5TK05"/>
<dbReference type="Gene3D" id="3.40.50.720">
    <property type="entry name" value="NAD(P)-binding Rossmann-like Domain"/>
    <property type="match status" value="1"/>
</dbReference>
<dbReference type="Pfam" id="PF08240">
    <property type="entry name" value="ADH_N"/>
    <property type="match status" value="1"/>
</dbReference>
<dbReference type="InterPro" id="IPR011032">
    <property type="entry name" value="GroES-like_sf"/>
</dbReference>
<reference evidence="2 3" key="1">
    <citation type="submission" date="2017-03" db="EMBL/GenBank/DDBJ databases">
        <authorList>
            <person name="Afonso C.L."/>
            <person name="Miller P.J."/>
            <person name="Scott M.A."/>
            <person name="Spackman E."/>
            <person name="Goraichik I."/>
            <person name="Dimitrov K.M."/>
            <person name="Suarez D.L."/>
            <person name="Swayne D.E."/>
        </authorList>
    </citation>
    <scope>NUCLEOTIDE SEQUENCE [LARGE SCALE GENOMIC DNA]</scope>
    <source>
        <strain evidence="2 3">CECT 7066</strain>
    </source>
</reference>
<accession>A0A1Y5TK05</accession>
<sequence length="330" mass="34551">MFDAILIEKSGETQTCDVKQLSEDQLPEGDTLVDVAWSTLNYKDALALTGAGPVVRSFPMVPGIDFAGVVAETTHPDLKPGDRVVLNGWGVGESRWGGLAKKARAKGEWLVPLPDGITLRQSMAIGTAGYTAMLCVMALADHGVTPDKGEVAVTGAAGGVGSIATALLAHRGYGVAAVTGRTSEADYLRDLGASTILDREELSAKPRPLNKERFAGGIDVAGSTPLANLLSMIRYGGTVAACGLAAGMDLPTSVAPFILRGVTLAGIDSVMCPMERRRDAWAHLARDMDMAKLDSLSVDLPFDKVIETAPRFLDGGIRGRLVVPVAPDLG</sequence>
<dbReference type="PANTHER" id="PTHR43677">
    <property type="entry name" value="SHORT-CHAIN DEHYDROGENASE/REDUCTASE"/>
    <property type="match status" value="1"/>
</dbReference>
<keyword evidence="3" id="KW-1185">Reference proteome</keyword>
<organism evidence="2 3">
    <name type="scientific">Palleronia marisminoris</name>
    <dbReference type="NCBI Taxonomy" id="315423"/>
    <lineage>
        <taxon>Bacteria</taxon>
        <taxon>Pseudomonadati</taxon>
        <taxon>Pseudomonadota</taxon>
        <taxon>Alphaproteobacteria</taxon>
        <taxon>Rhodobacterales</taxon>
        <taxon>Roseobacteraceae</taxon>
        <taxon>Palleronia</taxon>
    </lineage>
</organism>
<dbReference type="InterPro" id="IPR014188">
    <property type="entry name" value="Acrylyl-CoA_reductase_AcuI"/>
</dbReference>
<dbReference type="InterPro" id="IPR036291">
    <property type="entry name" value="NAD(P)-bd_dom_sf"/>
</dbReference>
<evidence type="ECO:0000259" key="1">
    <source>
        <dbReference type="SMART" id="SM00829"/>
    </source>
</evidence>
<dbReference type="SUPFAM" id="SSF50129">
    <property type="entry name" value="GroES-like"/>
    <property type="match status" value="1"/>
</dbReference>
<dbReference type="Pfam" id="PF00107">
    <property type="entry name" value="ADH_zinc_N"/>
    <property type="match status" value="1"/>
</dbReference>
<dbReference type="InterPro" id="IPR013154">
    <property type="entry name" value="ADH-like_N"/>
</dbReference>
<dbReference type="RefSeq" id="WP_085855232.1">
    <property type="nucleotide sequence ID" value="NZ_FOPF01000013.1"/>
</dbReference>
<dbReference type="OrthoDB" id="9782155at2"/>
<dbReference type="EC" id="1.3.1.84" evidence="2"/>
<dbReference type="SMART" id="SM00829">
    <property type="entry name" value="PKS_ER"/>
    <property type="match status" value="1"/>
</dbReference>
<dbReference type="Gene3D" id="3.90.180.10">
    <property type="entry name" value="Medium-chain alcohol dehydrogenases, catalytic domain"/>
    <property type="match status" value="1"/>
</dbReference>
<gene>
    <name evidence="2" type="primary">acuI</name>
    <name evidence="2" type="ORF">PAM7066_03261</name>
</gene>
<evidence type="ECO:0000313" key="2">
    <source>
        <dbReference type="EMBL" id="SLN65410.1"/>
    </source>
</evidence>
<dbReference type="STRING" id="315423.SAMN04488020_11361"/>
<dbReference type="InterPro" id="IPR013149">
    <property type="entry name" value="ADH-like_C"/>
</dbReference>
<keyword evidence="2" id="KW-0560">Oxidoreductase</keyword>
<dbReference type="EMBL" id="FWFV01000012">
    <property type="protein sequence ID" value="SLN65410.1"/>
    <property type="molecule type" value="Genomic_DNA"/>
</dbReference>
<feature type="domain" description="Enoyl reductase (ER)" evidence="1">
    <location>
        <begin position="11"/>
        <end position="323"/>
    </location>
</feature>
<name>A0A1Y5TK05_9RHOB</name>
<protein>
    <submittedName>
        <fullName evidence="2">Acrylyl-CoA reductase AcuI</fullName>
        <ecNumber evidence="2">1.3.1.84</ecNumber>
    </submittedName>
</protein>